<dbReference type="PROSITE" id="PS50113">
    <property type="entry name" value="PAC"/>
    <property type="match status" value="6"/>
</dbReference>
<evidence type="ECO:0000256" key="5">
    <source>
        <dbReference type="ARBA" id="ARBA00022475"/>
    </source>
</evidence>
<dbReference type="CDD" id="cd16922">
    <property type="entry name" value="HATPase_EvgS-ArcB-TorS-like"/>
    <property type="match status" value="1"/>
</dbReference>
<dbReference type="Gene3D" id="1.10.287.130">
    <property type="match status" value="1"/>
</dbReference>
<keyword evidence="15" id="KW-0472">Membrane</keyword>
<evidence type="ECO:0000256" key="11">
    <source>
        <dbReference type="ARBA" id="ARBA00022741"/>
    </source>
</evidence>
<dbReference type="InterPro" id="IPR003018">
    <property type="entry name" value="GAF"/>
</dbReference>
<evidence type="ECO:0000256" key="10">
    <source>
        <dbReference type="ARBA" id="ARBA00022737"/>
    </source>
</evidence>
<dbReference type="FunFam" id="2.10.70.100:FF:000001">
    <property type="entry name" value="Sensory transduction histidine kinase"/>
    <property type="match status" value="1"/>
</dbReference>
<dbReference type="InterPro" id="IPR013656">
    <property type="entry name" value="PAS_4"/>
</dbReference>
<keyword evidence="6" id="KW-0997">Cell inner membrane</keyword>
<dbReference type="InterPro" id="IPR000700">
    <property type="entry name" value="PAS-assoc_C"/>
</dbReference>
<evidence type="ECO:0000256" key="9">
    <source>
        <dbReference type="ARBA" id="ARBA00022692"/>
    </source>
</evidence>
<dbReference type="InterPro" id="IPR029016">
    <property type="entry name" value="GAF-like_dom_sf"/>
</dbReference>
<dbReference type="Pfam" id="PF01590">
    <property type="entry name" value="GAF"/>
    <property type="match status" value="1"/>
</dbReference>
<evidence type="ECO:0000259" key="21">
    <source>
        <dbReference type="PROSITE" id="PS50110"/>
    </source>
</evidence>
<keyword evidence="14" id="KW-0902">Two-component regulatory system</keyword>
<feature type="domain" description="Phytochrome chromophore attachment site" evidence="19">
    <location>
        <begin position="1243"/>
        <end position="1394"/>
    </location>
</feature>
<dbReference type="SMART" id="SM00448">
    <property type="entry name" value="REC"/>
    <property type="match status" value="1"/>
</dbReference>
<feature type="coiled-coil region" evidence="18">
    <location>
        <begin position="1408"/>
        <end position="1435"/>
    </location>
</feature>
<sequence length="1834" mass="206533">MAELSNLRQQLAAAQVQIQQLSHQLTTERATAAATQAQLTDQLNQQTEQLHALEAKTEQLQHLINASPATTYRCEAAVNYGCTFITPNIQAILGYSPEAVLSEPQFWPQRLHPDDTERALADLAQLFEQGHLVNEYRFRHRDGHYVWLRDERNVLLDDQGDPATVVGYFTDISEQKRLVADRAQTEQRVEQELQRIAEENQQFRQVLAEQAATYRHLFDGNPQPMWVYDLETLQFLAVNDAAIAKYGYSRAEFLAMTIADIRPAADVPRLLANVAQVDTGLDLAGIWQHCLRNGQIIQVEIVSYALEFEGRRAELVMAQDITPRVAAQQALQELNRALEQTVAERTAALHQSQAEIQAVLNNSPFKIYVEDLAGRYRFVNQAFLTLLDRQLEEVLGKTPFDLFPAHIAEQFRANEQSLITQGNVQQFEEVVLIDGEERTLLSHKFWLRDAQGEAYGLCGMSIDITDRKAMEAELEDSRDRLQAVITALPDLVFRMTREGRYLDFYPSAFTPNIGSLDDLTGHLMTDVLPVDIAQAHLFRIERALRTQKLCVSEQRIELHGQVRYEEVRVRPCGADEVVFVIRDITARKQQDLQIQHQLAAIEAAVNGIAILQNDQYLYLNRAHLDLFGYTQPELVGQPWTMLYGPDELARIEQDILPIVARDGAWSGNVRATRKDGTTFDEGISLTLTPDGLLICVCEDISDRKAAERASRASQAFLQTVLDTAPIAIFWKDVQGIYRGGNAKTVEVFGLSSLDELLHHTDQQMAWPPEIVEAIQAQDRQIITTQEPCLNIEQHLVTTTGVEVWVEINKVPLCDENGQITGILGTAQDVTQRKRAETELQNLTDRLSLALEASAIGTWDWDLAHEVSWDAQMHTIYDLQHPDDRAVYETWSNSLHPDDRERVEALLQAALRGEADYETEFRIRRPDGELRWLYAIALVQRDPQGHPTRVVGINQDITDRKAAEGQLLHLSNRLSLALDAGQLGVWSWDLDQQLYWDAALCRMYGIPETSQLNSWQAWRSQIHRDDIGRVEALMQAAIEGAPYTGVEFRIWHTNGELRWMQSFAQVQRDDQGRPVQLVGLNRDITHRKRAELDLVAYAHEIEDLYNNAPCGYCSFDAEDRVTRINDTALRWLDYPREAVLGQPMTQFITVASHATYQAQKALLVESGQLSNLEYEITLLGRDGAHLQVLMSEQLEKDETGNILGSRATLVDIRQRLKAERLLKQQFVQEKQLREITQHMRQSLDLSEILPVVTQQVKQMLGGDRVIVFQLLADGHSRIAAEAVSPEFLALHEQPWADEVWPQQMLEVYCQGQPRIVPDGMPNPWTDCPQDYARQGQIQSKIVAPILTDLFESATHRRVNPQPVRKLWGVLVVHAGQEPRQWRPSEAQRLQQVADQLAISIQQAHLFEQLQQELGDRQRAEQQLAERNQQLSVSNQELARATRLKDEFLANMSHELRTPLNAILGMAEGLQEEVFGPVTERQQRSLVTIERSGTHLLSLINDILDLSKIEAGQLELEFAVLDVDLLCQSSLTFVKQQAYKKQLQLTTQMPSRLPALYGDERRLRQVLINLLTNAVKFTPAGGQVTLSVTYTPFTLELARRHDIVHPQADAATTVGVLALAVTDTGIGISAENAQKLFQPFVQVDTALNRQHEGTGLGLALVKRIAELHGGQVELTSEVDRGSCFTVRLPILATAAATMGDRPARMAAPGTVDRDTAPLLLLVEDNEANIATTTAYLTAKGYYLIVANTGLEAIHLAQTTQPDLILMDVQMPEMDGFEAIAQLRQNPDLAAIPIIAVTALAMESDRDRCLAAGATAYISKPIRLKQLAQTIQELLQP</sequence>
<dbReference type="GO" id="GO:0000155">
    <property type="term" value="F:phosphorelay sensor kinase activity"/>
    <property type="evidence" value="ECO:0007669"/>
    <property type="project" value="InterPro"/>
</dbReference>
<keyword evidence="7 17" id="KW-0597">Phosphoprotein</keyword>
<dbReference type="PROSITE" id="PS50112">
    <property type="entry name" value="PAS"/>
    <property type="match status" value="4"/>
</dbReference>
<dbReference type="Proteomes" id="UP000292459">
    <property type="component" value="Unassembled WGS sequence"/>
</dbReference>
<dbReference type="PRINTS" id="PR00344">
    <property type="entry name" value="BCTRLSENSOR"/>
</dbReference>
<dbReference type="InterPro" id="IPR035965">
    <property type="entry name" value="PAS-like_dom_sf"/>
</dbReference>
<proteinExistence type="inferred from homology"/>
<keyword evidence="18" id="KW-0175">Coiled coil</keyword>
<evidence type="ECO:0000256" key="8">
    <source>
        <dbReference type="ARBA" id="ARBA00022679"/>
    </source>
</evidence>
<dbReference type="InterPro" id="IPR003661">
    <property type="entry name" value="HisK_dim/P_dom"/>
</dbReference>
<dbReference type="FunFam" id="3.30.565.10:FF:000010">
    <property type="entry name" value="Sensor histidine kinase RcsC"/>
    <property type="match status" value="1"/>
</dbReference>
<comment type="subcellular location">
    <subcellularLocation>
        <location evidence="2">Cell inner membrane</location>
        <topology evidence="2">Multi-pass membrane protein</topology>
    </subcellularLocation>
</comment>
<dbReference type="Pfam" id="PF13426">
    <property type="entry name" value="PAS_9"/>
    <property type="match status" value="2"/>
</dbReference>
<dbReference type="EC" id="2.7.13.3" evidence="4"/>
<dbReference type="Gene3D" id="3.30.565.10">
    <property type="entry name" value="Histidine kinase-like ATPase, C-terminal domain"/>
    <property type="match status" value="1"/>
</dbReference>
<dbReference type="InterPro" id="IPR003594">
    <property type="entry name" value="HATPase_dom"/>
</dbReference>
<feature type="coiled-coil region" evidence="18">
    <location>
        <begin position="182"/>
        <end position="209"/>
    </location>
</feature>
<dbReference type="SMART" id="SM00388">
    <property type="entry name" value="HisKA"/>
    <property type="match status" value="1"/>
</dbReference>
<dbReference type="GO" id="GO:0000166">
    <property type="term" value="F:nucleotide binding"/>
    <property type="evidence" value="ECO:0007669"/>
    <property type="project" value="UniProtKB-KW"/>
</dbReference>
<dbReference type="Pfam" id="PF00512">
    <property type="entry name" value="HisKA"/>
    <property type="match status" value="1"/>
</dbReference>
<feature type="coiled-coil region" evidence="18">
    <location>
        <begin position="324"/>
        <end position="351"/>
    </location>
</feature>
<evidence type="ECO:0000313" key="25">
    <source>
        <dbReference type="Proteomes" id="UP000292459"/>
    </source>
</evidence>
<dbReference type="Pfam" id="PF08448">
    <property type="entry name" value="PAS_4"/>
    <property type="match status" value="3"/>
</dbReference>
<dbReference type="OrthoDB" id="529800at2"/>
<reference evidence="24 25" key="1">
    <citation type="submission" date="2018-11" db="EMBL/GenBank/DDBJ databases">
        <title>Whole genome sequencing of an environmental sample.</title>
        <authorList>
            <person name="Sarangi A.N."/>
            <person name="Singh D."/>
            <person name="Tripathy S."/>
        </authorList>
    </citation>
    <scope>NUCLEOTIDE SEQUENCE [LARGE SCALE GENOMIC DNA]</scope>
    <source>
        <strain evidence="24 25">Lakshadweep</strain>
    </source>
</reference>
<evidence type="ECO:0000256" key="12">
    <source>
        <dbReference type="ARBA" id="ARBA00022777"/>
    </source>
</evidence>
<evidence type="ECO:0000259" key="22">
    <source>
        <dbReference type="PROSITE" id="PS50112"/>
    </source>
</evidence>
<dbReference type="InterPro" id="IPR013655">
    <property type="entry name" value="PAS_fold_3"/>
</dbReference>
<dbReference type="InterPro" id="IPR005467">
    <property type="entry name" value="His_kinase_dom"/>
</dbReference>
<organism evidence="24 25">
    <name type="scientific">Leptolyngbya iicbica LK</name>
    <dbReference type="NCBI Taxonomy" id="2294035"/>
    <lineage>
        <taxon>Bacteria</taxon>
        <taxon>Bacillati</taxon>
        <taxon>Cyanobacteriota</taxon>
        <taxon>Cyanophyceae</taxon>
        <taxon>Leptolyngbyales</taxon>
        <taxon>Leptolyngbyaceae</taxon>
        <taxon>Leptolyngbya group</taxon>
        <taxon>Leptolyngbya</taxon>
        <taxon>Leptolyngbya iicbica</taxon>
    </lineage>
</organism>
<evidence type="ECO:0000256" key="13">
    <source>
        <dbReference type="ARBA" id="ARBA00022989"/>
    </source>
</evidence>
<dbReference type="Gene3D" id="3.40.50.2300">
    <property type="match status" value="1"/>
</dbReference>
<evidence type="ECO:0000256" key="16">
    <source>
        <dbReference type="ARBA" id="ARBA00074306"/>
    </source>
</evidence>
<dbReference type="CDD" id="cd00130">
    <property type="entry name" value="PAS"/>
    <property type="match status" value="7"/>
</dbReference>
<evidence type="ECO:0000256" key="14">
    <source>
        <dbReference type="ARBA" id="ARBA00023012"/>
    </source>
</evidence>
<dbReference type="EMBL" id="QVFV01000005">
    <property type="protein sequence ID" value="RZM76625.1"/>
    <property type="molecule type" value="Genomic_DNA"/>
</dbReference>
<keyword evidence="8" id="KW-0808">Transferase</keyword>
<evidence type="ECO:0000259" key="23">
    <source>
        <dbReference type="PROSITE" id="PS50113"/>
    </source>
</evidence>
<dbReference type="Pfam" id="PF00072">
    <property type="entry name" value="Response_reg"/>
    <property type="match status" value="1"/>
</dbReference>
<accession>A0A4Q7E7M7</accession>
<dbReference type="Pfam" id="PF13188">
    <property type="entry name" value="PAS_8"/>
    <property type="match status" value="1"/>
</dbReference>
<dbReference type="InterPro" id="IPR001789">
    <property type="entry name" value="Sig_transdc_resp-reg_receiver"/>
</dbReference>
<evidence type="ECO:0000256" key="1">
    <source>
        <dbReference type="ARBA" id="ARBA00000085"/>
    </source>
</evidence>
<dbReference type="InterPro" id="IPR004358">
    <property type="entry name" value="Sig_transdc_His_kin-like_C"/>
</dbReference>
<evidence type="ECO:0000256" key="15">
    <source>
        <dbReference type="ARBA" id="ARBA00023136"/>
    </source>
</evidence>
<dbReference type="SMART" id="SM00086">
    <property type="entry name" value="PAC"/>
    <property type="match status" value="7"/>
</dbReference>
<evidence type="ECO:0000256" key="7">
    <source>
        <dbReference type="ARBA" id="ARBA00022553"/>
    </source>
</evidence>
<dbReference type="Gene3D" id="3.30.450.40">
    <property type="match status" value="1"/>
</dbReference>
<feature type="domain" description="PAC" evidence="23">
    <location>
        <begin position="789"/>
        <end position="841"/>
    </location>
</feature>
<comment type="similarity">
    <text evidence="3">In the N-terminal section; belongs to the phytochrome family.</text>
</comment>
<dbReference type="InterPro" id="IPR011006">
    <property type="entry name" value="CheY-like_superfamily"/>
</dbReference>
<dbReference type="SMART" id="SM00091">
    <property type="entry name" value="PAS"/>
    <property type="match status" value="9"/>
</dbReference>
<evidence type="ECO:0000256" key="17">
    <source>
        <dbReference type="PROSITE-ProRule" id="PRU00169"/>
    </source>
</evidence>
<evidence type="ECO:0000256" key="18">
    <source>
        <dbReference type="SAM" id="Coils"/>
    </source>
</evidence>
<feature type="domain" description="PAS" evidence="22">
    <location>
        <begin position="352"/>
        <end position="422"/>
    </location>
</feature>
<dbReference type="Pfam" id="PF08447">
    <property type="entry name" value="PAS_3"/>
    <property type="match status" value="3"/>
</dbReference>
<dbReference type="InterPro" id="IPR036890">
    <property type="entry name" value="HATPase_C_sf"/>
</dbReference>
<dbReference type="InterPro" id="IPR052162">
    <property type="entry name" value="Sensor_kinase/Photoreceptor"/>
</dbReference>
<gene>
    <name evidence="24" type="ORF">DYY88_18355</name>
</gene>
<keyword evidence="5" id="KW-1003">Cell membrane</keyword>
<dbReference type="SMART" id="SM00387">
    <property type="entry name" value="HATPase_c"/>
    <property type="match status" value="1"/>
</dbReference>
<dbReference type="InterPro" id="IPR000014">
    <property type="entry name" value="PAS"/>
</dbReference>
<feature type="domain" description="Histidine kinase" evidence="20">
    <location>
        <begin position="1449"/>
        <end position="1690"/>
    </location>
</feature>
<dbReference type="InterPro" id="IPR001610">
    <property type="entry name" value="PAC"/>
</dbReference>
<comment type="catalytic activity">
    <reaction evidence="1">
        <text>ATP + protein L-histidine = ADP + protein N-phospho-L-histidine.</text>
        <dbReference type="EC" id="2.7.13.3"/>
    </reaction>
</comment>
<dbReference type="Gene3D" id="3.30.450.20">
    <property type="entry name" value="PAS domain"/>
    <property type="match status" value="9"/>
</dbReference>
<dbReference type="PROSITE" id="PS50110">
    <property type="entry name" value="RESPONSE_REGULATORY"/>
    <property type="match status" value="1"/>
</dbReference>
<evidence type="ECO:0000256" key="2">
    <source>
        <dbReference type="ARBA" id="ARBA00004429"/>
    </source>
</evidence>
<keyword evidence="9" id="KW-0812">Transmembrane</keyword>
<keyword evidence="11" id="KW-0547">Nucleotide-binding</keyword>
<dbReference type="Pfam" id="PF02518">
    <property type="entry name" value="HATPase_c"/>
    <property type="match status" value="1"/>
</dbReference>
<keyword evidence="10" id="KW-0677">Repeat</keyword>
<feature type="domain" description="PAC" evidence="23">
    <location>
        <begin position="916"/>
        <end position="968"/>
    </location>
</feature>
<feature type="domain" description="PAS" evidence="22">
    <location>
        <begin position="56"/>
        <end position="130"/>
    </location>
</feature>
<keyword evidence="12" id="KW-0418">Kinase</keyword>
<evidence type="ECO:0000256" key="3">
    <source>
        <dbReference type="ARBA" id="ARBA00006402"/>
    </source>
</evidence>
<evidence type="ECO:0000256" key="4">
    <source>
        <dbReference type="ARBA" id="ARBA00012438"/>
    </source>
</evidence>
<feature type="domain" description="PAC" evidence="23">
    <location>
        <begin position="1043"/>
        <end position="1095"/>
    </location>
</feature>
<feature type="domain" description="PAC" evidence="23">
    <location>
        <begin position="132"/>
        <end position="184"/>
    </location>
</feature>
<dbReference type="SUPFAM" id="SSF47384">
    <property type="entry name" value="Homodimeric domain of signal transducing histidine kinase"/>
    <property type="match status" value="1"/>
</dbReference>
<evidence type="ECO:0000256" key="6">
    <source>
        <dbReference type="ARBA" id="ARBA00022519"/>
    </source>
</evidence>
<keyword evidence="25" id="KW-1185">Reference proteome</keyword>
<dbReference type="SUPFAM" id="SSF55781">
    <property type="entry name" value="GAF domain-like"/>
    <property type="match status" value="1"/>
</dbReference>
<dbReference type="InterPro" id="IPR016132">
    <property type="entry name" value="Phyto_chromo_attachment"/>
</dbReference>
<feature type="domain" description="Response regulatory" evidence="21">
    <location>
        <begin position="1716"/>
        <end position="1832"/>
    </location>
</feature>
<dbReference type="InterPro" id="IPR036097">
    <property type="entry name" value="HisK_dim/P_sf"/>
</dbReference>
<dbReference type="PROSITE" id="PS50046">
    <property type="entry name" value="PHYTOCHROME_2"/>
    <property type="match status" value="1"/>
</dbReference>
<dbReference type="RefSeq" id="WP_052288641.1">
    <property type="nucleotide sequence ID" value="NZ_QVFV01000005.1"/>
</dbReference>
<feature type="domain" description="PAS" evidence="22">
    <location>
        <begin position="617"/>
        <end position="662"/>
    </location>
</feature>
<dbReference type="CDD" id="cd00082">
    <property type="entry name" value="HisKA"/>
    <property type="match status" value="1"/>
</dbReference>
<dbReference type="GO" id="GO:0005886">
    <property type="term" value="C:plasma membrane"/>
    <property type="evidence" value="ECO:0007669"/>
    <property type="project" value="UniProtKB-SubCell"/>
</dbReference>
<feature type="modified residue" description="4-aspartylphosphate" evidence="17">
    <location>
        <position position="1765"/>
    </location>
</feature>
<dbReference type="SUPFAM" id="SSF55785">
    <property type="entry name" value="PYP-like sensor domain (PAS domain)"/>
    <property type="match status" value="9"/>
</dbReference>
<name>A0A4Q7E7M7_9CYAN</name>
<dbReference type="SMART" id="SM00065">
    <property type="entry name" value="GAF"/>
    <property type="match status" value="1"/>
</dbReference>
<dbReference type="SUPFAM" id="SSF52172">
    <property type="entry name" value="CheY-like"/>
    <property type="match status" value="1"/>
</dbReference>
<dbReference type="SUPFAM" id="SSF55874">
    <property type="entry name" value="ATPase domain of HSP90 chaperone/DNA topoisomerase II/histidine kinase"/>
    <property type="match status" value="1"/>
</dbReference>
<evidence type="ECO:0000259" key="20">
    <source>
        <dbReference type="PROSITE" id="PS50109"/>
    </source>
</evidence>
<dbReference type="FunFam" id="1.10.287.130:FF:000145">
    <property type="entry name" value="Sensory transduction histidine kinase"/>
    <property type="match status" value="1"/>
</dbReference>
<keyword evidence="13" id="KW-1133">Transmembrane helix</keyword>
<feature type="domain" description="PAS" evidence="22">
    <location>
        <begin position="210"/>
        <end position="254"/>
    </location>
</feature>
<dbReference type="PANTHER" id="PTHR43304">
    <property type="entry name" value="PHYTOCHROME-LIKE PROTEIN CPH1"/>
    <property type="match status" value="1"/>
</dbReference>
<dbReference type="PANTHER" id="PTHR43304:SF1">
    <property type="entry name" value="PAC DOMAIN-CONTAINING PROTEIN"/>
    <property type="match status" value="1"/>
</dbReference>
<feature type="domain" description="PAC" evidence="23">
    <location>
        <begin position="1171"/>
        <end position="1223"/>
    </location>
</feature>
<dbReference type="Gene3D" id="2.10.70.100">
    <property type="match status" value="2"/>
</dbReference>
<feature type="domain" description="PAC" evidence="23">
    <location>
        <begin position="423"/>
        <end position="476"/>
    </location>
</feature>
<dbReference type="PROSITE" id="PS50109">
    <property type="entry name" value="HIS_KIN"/>
    <property type="match status" value="1"/>
</dbReference>
<protein>
    <recommendedName>
        <fullName evidence="16">Circadian input-output histidine kinase CikA</fullName>
        <ecNumber evidence="4">2.7.13.3</ecNumber>
    </recommendedName>
</protein>
<evidence type="ECO:0000313" key="24">
    <source>
        <dbReference type="EMBL" id="RZM76625.1"/>
    </source>
</evidence>
<comment type="caution">
    <text evidence="24">The sequence shown here is derived from an EMBL/GenBank/DDBJ whole genome shotgun (WGS) entry which is preliminary data.</text>
</comment>
<dbReference type="NCBIfam" id="TIGR00229">
    <property type="entry name" value="sensory_box"/>
    <property type="match status" value="9"/>
</dbReference>
<evidence type="ECO:0000259" key="19">
    <source>
        <dbReference type="PROSITE" id="PS50046"/>
    </source>
</evidence>
<feature type="coiled-coil region" evidence="18">
    <location>
        <begin position="4"/>
        <end position="63"/>
    </location>
</feature>